<dbReference type="EMBL" id="BLXT01002362">
    <property type="protein sequence ID" value="GFN93623.1"/>
    <property type="molecule type" value="Genomic_DNA"/>
</dbReference>
<gene>
    <name evidence="1" type="ORF">PoB_002012900</name>
</gene>
<dbReference type="SUPFAM" id="SSF56672">
    <property type="entry name" value="DNA/RNA polymerases"/>
    <property type="match status" value="1"/>
</dbReference>
<organism evidence="1 2">
    <name type="scientific">Plakobranchus ocellatus</name>
    <dbReference type="NCBI Taxonomy" id="259542"/>
    <lineage>
        <taxon>Eukaryota</taxon>
        <taxon>Metazoa</taxon>
        <taxon>Spiralia</taxon>
        <taxon>Lophotrochozoa</taxon>
        <taxon>Mollusca</taxon>
        <taxon>Gastropoda</taxon>
        <taxon>Heterobranchia</taxon>
        <taxon>Euthyneura</taxon>
        <taxon>Panpulmonata</taxon>
        <taxon>Sacoglossa</taxon>
        <taxon>Placobranchoidea</taxon>
        <taxon>Plakobranchidae</taxon>
        <taxon>Plakobranchus</taxon>
    </lineage>
</organism>
<keyword evidence="2" id="KW-1185">Reference proteome</keyword>
<comment type="caution">
    <text evidence="1">The sequence shown here is derived from an EMBL/GenBank/DDBJ whole genome shotgun (WGS) entry which is preliminary data.</text>
</comment>
<dbReference type="Gene3D" id="3.10.10.10">
    <property type="entry name" value="HIV Type 1 Reverse Transcriptase, subunit A, domain 1"/>
    <property type="match status" value="1"/>
</dbReference>
<protein>
    <submittedName>
        <fullName evidence="1">Zinc finger protein</fullName>
    </submittedName>
</protein>
<sequence length="97" mass="11078">MTILLENRPEQGLQVDVHQEDTSKTASVTMDRHYEFMRMPFGMLTSGPTVTLAEKDAGERDGLHGGLCDNHVRTLRDLFRRLQQVNFTVRTTKCVVE</sequence>
<name>A0AAV3ZIB0_9GAST</name>
<reference evidence="1 2" key="1">
    <citation type="journal article" date="2021" name="Elife">
        <title>Chloroplast acquisition without the gene transfer in kleptoplastic sea slugs, Plakobranchus ocellatus.</title>
        <authorList>
            <person name="Maeda T."/>
            <person name="Takahashi S."/>
            <person name="Yoshida T."/>
            <person name="Shimamura S."/>
            <person name="Takaki Y."/>
            <person name="Nagai Y."/>
            <person name="Toyoda A."/>
            <person name="Suzuki Y."/>
            <person name="Arimoto A."/>
            <person name="Ishii H."/>
            <person name="Satoh N."/>
            <person name="Nishiyama T."/>
            <person name="Hasebe M."/>
            <person name="Maruyama T."/>
            <person name="Minagawa J."/>
            <person name="Obokata J."/>
            <person name="Shigenobu S."/>
        </authorList>
    </citation>
    <scope>NUCLEOTIDE SEQUENCE [LARGE SCALE GENOMIC DNA]</scope>
</reference>
<proteinExistence type="predicted"/>
<dbReference type="Proteomes" id="UP000735302">
    <property type="component" value="Unassembled WGS sequence"/>
</dbReference>
<accession>A0AAV3ZIB0</accession>
<evidence type="ECO:0000313" key="2">
    <source>
        <dbReference type="Proteomes" id="UP000735302"/>
    </source>
</evidence>
<dbReference type="InterPro" id="IPR043502">
    <property type="entry name" value="DNA/RNA_pol_sf"/>
</dbReference>
<evidence type="ECO:0000313" key="1">
    <source>
        <dbReference type="EMBL" id="GFN93623.1"/>
    </source>
</evidence>
<dbReference type="AlphaFoldDB" id="A0AAV3ZIB0"/>